<dbReference type="AlphaFoldDB" id="A0A8S4QVQ6"/>
<reference evidence="1" key="1">
    <citation type="submission" date="2022-03" db="EMBL/GenBank/DDBJ databases">
        <authorList>
            <person name="Lindestad O."/>
        </authorList>
    </citation>
    <scope>NUCLEOTIDE SEQUENCE</scope>
</reference>
<organism evidence="1 2">
    <name type="scientific">Pararge aegeria aegeria</name>
    <dbReference type="NCBI Taxonomy" id="348720"/>
    <lineage>
        <taxon>Eukaryota</taxon>
        <taxon>Metazoa</taxon>
        <taxon>Ecdysozoa</taxon>
        <taxon>Arthropoda</taxon>
        <taxon>Hexapoda</taxon>
        <taxon>Insecta</taxon>
        <taxon>Pterygota</taxon>
        <taxon>Neoptera</taxon>
        <taxon>Endopterygota</taxon>
        <taxon>Lepidoptera</taxon>
        <taxon>Glossata</taxon>
        <taxon>Ditrysia</taxon>
        <taxon>Papilionoidea</taxon>
        <taxon>Nymphalidae</taxon>
        <taxon>Satyrinae</taxon>
        <taxon>Satyrini</taxon>
        <taxon>Parargina</taxon>
        <taxon>Pararge</taxon>
    </lineage>
</organism>
<keyword evidence="2" id="KW-1185">Reference proteome</keyword>
<gene>
    <name evidence="1" type="primary">jg4673</name>
    <name evidence="1" type="ORF">PAEG_LOCUS7022</name>
</gene>
<evidence type="ECO:0000313" key="2">
    <source>
        <dbReference type="Proteomes" id="UP000838756"/>
    </source>
</evidence>
<dbReference type="EMBL" id="CAKXAJ010021048">
    <property type="protein sequence ID" value="CAH2226108.1"/>
    <property type="molecule type" value="Genomic_DNA"/>
</dbReference>
<name>A0A8S4QVQ6_9NEOP</name>
<proteinExistence type="predicted"/>
<dbReference type="OrthoDB" id="7469786at2759"/>
<protein>
    <submittedName>
        <fullName evidence="1">Jg4673 protein</fullName>
    </submittedName>
</protein>
<accession>A0A8S4QVQ6</accession>
<sequence length="296" mass="34190">MVLLHRLHDRECTDTVACYRCTPQTTDGGSYNLPEVYVDEHILKPTMLNYLKDDLEESSLYNDKVYETNGSIFREYVTKSSDKGILTAFEIRTGGKMKLTILESSDKHLPISIQETPYGLIINSKVLLTTKQWNTLVDHNDTQKCIVCGTTVSDTSNHVNSDVHKRNLKKYQPLKEFDLNITRLIEDMYHCSVCNESFDIDKDSEHFASKSHVQNMLFAQNRMSDVIDDLDTHYGYDRYNVCNESFDIDKDSEHFASKSHVQNMLFAQNRMSDVIDDLDTHYGYDRYKVRGISGFV</sequence>
<dbReference type="Proteomes" id="UP000838756">
    <property type="component" value="Unassembled WGS sequence"/>
</dbReference>
<evidence type="ECO:0000313" key="1">
    <source>
        <dbReference type="EMBL" id="CAH2226108.1"/>
    </source>
</evidence>
<comment type="caution">
    <text evidence="1">The sequence shown here is derived from an EMBL/GenBank/DDBJ whole genome shotgun (WGS) entry which is preliminary data.</text>
</comment>